<evidence type="ECO:0000256" key="7">
    <source>
        <dbReference type="ARBA" id="ARBA00022692"/>
    </source>
</evidence>
<dbReference type="GO" id="GO:0005524">
    <property type="term" value="F:ATP binding"/>
    <property type="evidence" value="ECO:0007669"/>
    <property type="project" value="UniProtKB-KW"/>
</dbReference>
<comment type="catalytic activity">
    <reaction evidence="1">
        <text>ATP + protein L-histidine = ADP + protein N-phospho-L-histidine.</text>
        <dbReference type="EC" id="2.7.13.3"/>
    </reaction>
</comment>
<evidence type="ECO:0000256" key="10">
    <source>
        <dbReference type="ARBA" id="ARBA00022840"/>
    </source>
</evidence>
<proteinExistence type="predicted"/>
<evidence type="ECO:0000256" key="3">
    <source>
        <dbReference type="ARBA" id="ARBA00012438"/>
    </source>
</evidence>
<name>A0A1H9IM98_9BACI</name>
<evidence type="ECO:0000259" key="15">
    <source>
        <dbReference type="PROSITE" id="PS50109"/>
    </source>
</evidence>
<dbReference type="EC" id="2.7.13.3" evidence="3"/>
<evidence type="ECO:0000313" key="17">
    <source>
        <dbReference type="Proteomes" id="UP000199410"/>
    </source>
</evidence>
<dbReference type="InterPro" id="IPR003594">
    <property type="entry name" value="HATPase_dom"/>
</dbReference>
<keyword evidence="6" id="KW-0808">Transferase</keyword>
<reference evidence="16 17" key="1">
    <citation type="submission" date="2016-10" db="EMBL/GenBank/DDBJ databases">
        <authorList>
            <person name="Varghese N."/>
            <person name="Submissions S."/>
        </authorList>
    </citation>
    <scope>NUCLEOTIDE SEQUENCE [LARGE SCALE GENOMIC DNA]</scope>
    <source>
        <strain evidence="16 17">TC-13</strain>
    </source>
</reference>
<evidence type="ECO:0000256" key="13">
    <source>
        <dbReference type="ARBA" id="ARBA00023136"/>
    </source>
</evidence>
<keyword evidence="8" id="KW-0547">Nucleotide-binding</keyword>
<dbReference type="Gene3D" id="1.10.287.130">
    <property type="match status" value="1"/>
</dbReference>
<dbReference type="Gene3D" id="3.30.450.20">
    <property type="entry name" value="PAS domain"/>
    <property type="match status" value="2"/>
</dbReference>
<dbReference type="SUPFAM" id="SSF55785">
    <property type="entry name" value="PYP-like sensor domain (PAS domain)"/>
    <property type="match status" value="1"/>
</dbReference>
<dbReference type="InterPro" id="IPR029151">
    <property type="entry name" value="Sensor-like_sf"/>
</dbReference>
<dbReference type="InterPro" id="IPR000014">
    <property type="entry name" value="PAS"/>
</dbReference>
<dbReference type="EMBL" id="FOEL01000007">
    <property type="protein sequence ID" value="SEQ75647.1"/>
    <property type="molecule type" value="Genomic_DNA"/>
</dbReference>
<gene>
    <name evidence="16" type="ORF">SAMN02787113_02329</name>
</gene>
<keyword evidence="9 16" id="KW-0418">Kinase</keyword>
<dbReference type="Pfam" id="PF00989">
    <property type="entry name" value="PAS"/>
    <property type="match status" value="1"/>
</dbReference>
<dbReference type="PRINTS" id="PR00344">
    <property type="entry name" value="BCTRLSENSOR"/>
</dbReference>
<dbReference type="SMART" id="SM00387">
    <property type="entry name" value="HATPase_c"/>
    <property type="match status" value="1"/>
</dbReference>
<feature type="domain" description="Histidine kinase" evidence="15">
    <location>
        <begin position="339"/>
        <end position="533"/>
    </location>
</feature>
<feature type="transmembrane region" description="Helical" evidence="14">
    <location>
        <begin position="12"/>
        <end position="36"/>
    </location>
</feature>
<keyword evidence="13 14" id="KW-0472">Membrane</keyword>
<dbReference type="InterPro" id="IPR052162">
    <property type="entry name" value="Sensor_kinase/Photoreceptor"/>
</dbReference>
<sequence>MKFQKLSMQRKIMSLTFFILMLSFSIGGTFLLGYVMNEQKSKLSDQALLVAKTVAQLPEIKTYIAHENIEMAIQHINPVVEEIRDINGAQYIVVLDMKRQKYSHPNKAELGSISQSADLNAAFSEHYYTSIAHGEHGNMVRAFVPIMNNQGQQIGVTVVGYSVLTVAELLQSMQTELIITLLLSLIFSVWGARTLGLHMKKQMFGLEPHEIAKMYVERTETFNAMHEGIIAIDNDLTITIFNEKACEILGVDEKPPNLIGQKIFHVLPDTRLPEILELDQPLFNRELYINDHSIMSNRIPIQVNGETVGAVAMFKDRTEVKKLAEELTGVRAFVQALRVQTHEHKNKLHTIAGLLQLGHHDQALSYLTQVKKEHDEITNFLNERIKNENISGLLLSKISYAKEQGIRLEIDRESRLTSFPPNLDHHDFVILFGNLIENAFDALRDTQEEEKVIHVSVDEDEDVLAILVTDNGVGMTDEIKSHIFDNGYSTKEKKYRGIGLFLIKEIVEKGQGDIEVISEPNKGTSFLLTFYYA</sequence>
<dbReference type="PANTHER" id="PTHR43304">
    <property type="entry name" value="PHYTOCHROME-LIKE PROTEIN CPH1"/>
    <property type="match status" value="1"/>
</dbReference>
<dbReference type="GO" id="GO:0005886">
    <property type="term" value="C:plasma membrane"/>
    <property type="evidence" value="ECO:0007669"/>
    <property type="project" value="UniProtKB-SubCell"/>
</dbReference>
<dbReference type="Proteomes" id="UP000199410">
    <property type="component" value="Unassembled WGS sequence"/>
</dbReference>
<dbReference type="InterPro" id="IPR033463">
    <property type="entry name" value="sCache_3"/>
</dbReference>
<keyword evidence="5" id="KW-0597">Phosphoprotein</keyword>
<dbReference type="CDD" id="cd00130">
    <property type="entry name" value="PAS"/>
    <property type="match status" value="1"/>
</dbReference>
<keyword evidence="11 14" id="KW-1133">Transmembrane helix</keyword>
<dbReference type="Pfam" id="PF17203">
    <property type="entry name" value="sCache_3_2"/>
    <property type="match status" value="1"/>
</dbReference>
<dbReference type="InterPro" id="IPR013767">
    <property type="entry name" value="PAS_fold"/>
</dbReference>
<protein>
    <recommendedName>
        <fullName evidence="3">histidine kinase</fullName>
        <ecNumber evidence="3">2.7.13.3</ecNumber>
    </recommendedName>
</protein>
<keyword evidence="12" id="KW-0902">Two-component regulatory system</keyword>
<keyword evidence="7 14" id="KW-0812">Transmembrane</keyword>
<evidence type="ECO:0000256" key="8">
    <source>
        <dbReference type="ARBA" id="ARBA00022741"/>
    </source>
</evidence>
<dbReference type="GO" id="GO:0004673">
    <property type="term" value="F:protein histidine kinase activity"/>
    <property type="evidence" value="ECO:0007669"/>
    <property type="project" value="UniProtKB-EC"/>
</dbReference>
<dbReference type="PROSITE" id="PS50109">
    <property type="entry name" value="HIS_KIN"/>
    <property type="match status" value="1"/>
</dbReference>
<dbReference type="GO" id="GO:0000160">
    <property type="term" value="P:phosphorelay signal transduction system"/>
    <property type="evidence" value="ECO:0007669"/>
    <property type="project" value="UniProtKB-KW"/>
</dbReference>
<keyword evidence="4" id="KW-1003">Cell membrane</keyword>
<evidence type="ECO:0000256" key="11">
    <source>
        <dbReference type="ARBA" id="ARBA00022989"/>
    </source>
</evidence>
<evidence type="ECO:0000256" key="5">
    <source>
        <dbReference type="ARBA" id="ARBA00022553"/>
    </source>
</evidence>
<evidence type="ECO:0000256" key="9">
    <source>
        <dbReference type="ARBA" id="ARBA00022777"/>
    </source>
</evidence>
<evidence type="ECO:0000256" key="4">
    <source>
        <dbReference type="ARBA" id="ARBA00022475"/>
    </source>
</evidence>
<evidence type="ECO:0000256" key="1">
    <source>
        <dbReference type="ARBA" id="ARBA00000085"/>
    </source>
</evidence>
<dbReference type="PANTHER" id="PTHR43304:SF1">
    <property type="entry name" value="PAC DOMAIN-CONTAINING PROTEIN"/>
    <property type="match status" value="1"/>
</dbReference>
<dbReference type="GO" id="GO:0006355">
    <property type="term" value="P:regulation of DNA-templated transcription"/>
    <property type="evidence" value="ECO:0007669"/>
    <property type="project" value="InterPro"/>
</dbReference>
<dbReference type="Gene3D" id="3.30.565.10">
    <property type="entry name" value="Histidine kinase-like ATPase, C-terminal domain"/>
    <property type="match status" value="1"/>
</dbReference>
<accession>A0A1H9IM98</accession>
<dbReference type="InterPro" id="IPR036890">
    <property type="entry name" value="HATPase_C_sf"/>
</dbReference>
<organism evidence="16 17">
    <name type="scientific">Lysinibacillus fusiformis</name>
    <dbReference type="NCBI Taxonomy" id="28031"/>
    <lineage>
        <taxon>Bacteria</taxon>
        <taxon>Bacillati</taxon>
        <taxon>Bacillota</taxon>
        <taxon>Bacilli</taxon>
        <taxon>Bacillales</taxon>
        <taxon>Bacillaceae</taxon>
        <taxon>Lysinibacillus</taxon>
    </lineage>
</organism>
<dbReference type="InterPro" id="IPR039506">
    <property type="entry name" value="SPOB_a"/>
</dbReference>
<dbReference type="SMART" id="SM00091">
    <property type="entry name" value="PAS"/>
    <property type="match status" value="1"/>
</dbReference>
<comment type="caution">
    <text evidence="16">The sequence shown here is derived from an EMBL/GenBank/DDBJ whole genome shotgun (WGS) entry which is preliminary data.</text>
</comment>
<dbReference type="SUPFAM" id="SSF103190">
    <property type="entry name" value="Sensory domain-like"/>
    <property type="match status" value="1"/>
</dbReference>
<evidence type="ECO:0000256" key="14">
    <source>
        <dbReference type="SAM" id="Phobius"/>
    </source>
</evidence>
<dbReference type="SUPFAM" id="SSF55874">
    <property type="entry name" value="ATPase domain of HSP90 chaperone/DNA topoisomerase II/histidine kinase"/>
    <property type="match status" value="1"/>
</dbReference>
<dbReference type="AlphaFoldDB" id="A0A1H9IM98"/>
<evidence type="ECO:0000313" key="16">
    <source>
        <dbReference type="EMBL" id="SEQ75647.1"/>
    </source>
</evidence>
<dbReference type="InterPro" id="IPR004358">
    <property type="entry name" value="Sig_transdc_His_kin-like_C"/>
</dbReference>
<dbReference type="Pfam" id="PF02518">
    <property type="entry name" value="HATPase_c"/>
    <property type="match status" value="1"/>
</dbReference>
<evidence type="ECO:0000256" key="2">
    <source>
        <dbReference type="ARBA" id="ARBA00004651"/>
    </source>
</evidence>
<comment type="subcellular location">
    <subcellularLocation>
        <location evidence="2">Cell membrane</location>
        <topology evidence="2">Multi-pass membrane protein</topology>
    </subcellularLocation>
</comment>
<dbReference type="InterPro" id="IPR005467">
    <property type="entry name" value="His_kinase_dom"/>
</dbReference>
<dbReference type="Pfam" id="PF14689">
    <property type="entry name" value="SPOB_a"/>
    <property type="match status" value="1"/>
</dbReference>
<evidence type="ECO:0000256" key="12">
    <source>
        <dbReference type="ARBA" id="ARBA00023012"/>
    </source>
</evidence>
<dbReference type="InterPro" id="IPR035965">
    <property type="entry name" value="PAS-like_dom_sf"/>
</dbReference>
<keyword evidence="10" id="KW-0067">ATP-binding</keyword>
<evidence type="ECO:0000256" key="6">
    <source>
        <dbReference type="ARBA" id="ARBA00022679"/>
    </source>
</evidence>